<name>A0A8S5SEZ5_9CAUD</name>
<dbReference type="EMBL" id="BK032578">
    <property type="protein sequence ID" value="DAF49194.1"/>
    <property type="molecule type" value="Genomic_DNA"/>
</dbReference>
<reference evidence="1" key="1">
    <citation type="journal article" date="2021" name="Proc. Natl. Acad. Sci. U.S.A.">
        <title>A Catalog of Tens of Thousands of Viruses from Human Metagenomes Reveals Hidden Associations with Chronic Diseases.</title>
        <authorList>
            <person name="Tisza M.J."/>
            <person name="Buck C.B."/>
        </authorList>
    </citation>
    <scope>NUCLEOTIDE SEQUENCE</scope>
    <source>
        <strain evidence="1">CtrNG92</strain>
    </source>
</reference>
<proteinExistence type="predicted"/>
<organism evidence="1">
    <name type="scientific">Caudovirales sp. ctrNG92</name>
    <dbReference type="NCBI Taxonomy" id="2827638"/>
    <lineage>
        <taxon>Viruses</taxon>
        <taxon>Duplodnaviria</taxon>
        <taxon>Heunggongvirae</taxon>
        <taxon>Uroviricota</taxon>
        <taxon>Caudoviricetes</taxon>
    </lineage>
</organism>
<accession>A0A8S5SEZ5</accession>
<evidence type="ECO:0000313" key="1">
    <source>
        <dbReference type="EMBL" id="DAF49194.1"/>
    </source>
</evidence>
<protein>
    <submittedName>
        <fullName evidence="1">Uncharacterized protein</fullName>
    </submittedName>
</protein>
<sequence>MSCRPQQNIEGHVGSFPIWPFVKELRHDLSPHSVYHLVALNKMFPHP</sequence>